<comment type="caution">
    <text evidence="1">The sequence shown here is derived from an EMBL/GenBank/DDBJ whole genome shotgun (WGS) entry which is preliminary data.</text>
</comment>
<accession>A0AAI9XB99</accession>
<evidence type="ECO:0000313" key="1">
    <source>
        <dbReference type="EMBL" id="KAJ9490304.1"/>
    </source>
</evidence>
<name>A0AAI9XB99_PENTH</name>
<gene>
    <name evidence="1" type="ORF">VN97_g2968</name>
</gene>
<dbReference type="AlphaFoldDB" id="A0AAI9XB99"/>
<dbReference type="EMBL" id="LACB01000060">
    <property type="protein sequence ID" value="KAJ9490304.1"/>
    <property type="molecule type" value="Genomic_DNA"/>
</dbReference>
<dbReference type="Proteomes" id="UP001227192">
    <property type="component" value="Unassembled WGS sequence"/>
</dbReference>
<organism evidence="1 2">
    <name type="scientific">Penicillium thymicola</name>
    <dbReference type="NCBI Taxonomy" id="293382"/>
    <lineage>
        <taxon>Eukaryota</taxon>
        <taxon>Fungi</taxon>
        <taxon>Dikarya</taxon>
        <taxon>Ascomycota</taxon>
        <taxon>Pezizomycotina</taxon>
        <taxon>Eurotiomycetes</taxon>
        <taxon>Eurotiomycetidae</taxon>
        <taxon>Eurotiales</taxon>
        <taxon>Aspergillaceae</taxon>
        <taxon>Penicillium</taxon>
    </lineage>
</organism>
<evidence type="ECO:0000313" key="2">
    <source>
        <dbReference type="Proteomes" id="UP001227192"/>
    </source>
</evidence>
<reference evidence="1" key="2">
    <citation type="journal article" date="2016" name="Fungal Biol.">
        <title>Ochratoxin A production by Penicillium thymicola.</title>
        <authorList>
            <person name="Nguyen H.D.T."/>
            <person name="McMullin D.R."/>
            <person name="Ponomareva E."/>
            <person name="Riley R."/>
            <person name="Pomraning K.R."/>
            <person name="Baker S.E."/>
            <person name="Seifert K.A."/>
        </authorList>
    </citation>
    <scope>NUCLEOTIDE SEQUENCE</scope>
    <source>
        <strain evidence="1">DAOM 180753</strain>
    </source>
</reference>
<protein>
    <submittedName>
        <fullName evidence="1">Uncharacterized protein</fullName>
    </submittedName>
</protein>
<keyword evidence="2" id="KW-1185">Reference proteome</keyword>
<sequence>MEELSINTTAFLVGTKRDGKKRIDRRRDRTCNLLIRSQAPCHWASRPCSYSNLAKMCIINQNHRHGEAKRQKRAEWRQGFESSTPIPVYSRLLAWTFHPSQSIS</sequence>
<reference evidence="1" key="1">
    <citation type="submission" date="2015-06" db="EMBL/GenBank/DDBJ databases">
        <authorList>
            <person name="Nguyen H."/>
        </authorList>
    </citation>
    <scope>NUCLEOTIDE SEQUENCE</scope>
    <source>
        <strain evidence="1">DAOM 180753</strain>
    </source>
</reference>
<proteinExistence type="predicted"/>